<dbReference type="AlphaFoldDB" id="A0A1Z5IQ78"/>
<keyword evidence="1" id="KW-0472">Membrane</keyword>
<feature type="transmembrane region" description="Helical" evidence="1">
    <location>
        <begin position="205"/>
        <end position="221"/>
    </location>
</feature>
<keyword evidence="4" id="KW-1185">Reference proteome</keyword>
<proteinExistence type="predicted"/>
<dbReference type="GO" id="GO:0004190">
    <property type="term" value="F:aspartic-type endopeptidase activity"/>
    <property type="evidence" value="ECO:0007669"/>
    <property type="project" value="TreeGrafter"/>
</dbReference>
<dbReference type="Pfam" id="PF06750">
    <property type="entry name" value="A24_N_bact"/>
    <property type="match status" value="1"/>
</dbReference>
<feature type="transmembrane region" description="Helical" evidence="1">
    <location>
        <begin position="142"/>
        <end position="163"/>
    </location>
</feature>
<gene>
    <name evidence="3" type="ORF">IWT140_01506</name>
</gene>
<organism evidence="3 4">
    <name type="scientific">Secundilactobacillus pentosiphilus</name>
    <dbReference type="NCBI Taxonomy" id="1714682"/>
    <lineage>
        <taxon>Bacteria</taxon>
        <taxon>Bacillati</taxon>
        <taxon>Bacillota</taxon>
        <taxon>Bacilli</taxon>
        <taxon>Lactobacillales</taxon>
        <taxon>Lactobacillaceae</taxon>
        <taxon>Secundilactobacillus</taxon>
    </lineage>
</organism>
<feature type="transmembrane region" description="Helical" evidence="1">
    <location>
        <begin position="114"/>
        <end position="135"/>
    </location>
</feature>
<feature type="transmembrane region" description="Helical" evidence="1">
    <location>
        <begin position="85"/>
        <end position="108"/>
    </location>
</feature>
<feature type="transmembrane region" description="Helical" evidence="1">
    <location>
        <begin position="169"/>
        <end position="193"/>
    </location>
</feature>
<dbReference type="RefSeq" id="WP_089088841.1">
    <property type="nucleotide sequence ID" value="NZ_BCMH01000010.1"/>
</dbReference>
<dbReference type="EMBL" id="BCMH01000010">
    <property type="protein sequence ID" value="GAX03880.1"/>
    <property type="molecule type" value="Genomic_DNA"/>
</dbReference>
<name>A0A1Z5IQ78_9LACO</name>
<dbReference type="PANTHER" id="PTHR30487">
    <property type="entry name" value="TYPE 4 PREPILIN-LIKE PROTEINS LEADER PEPTIDE-PROCESSING ENZYME"/>
    <property type="match status" value="1"/>
</dbReference>
<evidence type="ECO:0000313" key="3">
    <source>
        <dbReference type="EMBL" id="GAX03880.1"/>
    </source>
</evidence>
<dbReference type="InterPro" id="IPR010627">
    <property type="entry name" value="Prepilin_pept_A24_N"/>
</dbReference>
<keyword evidence="1" id="KW-1133">Transmembrane helix</keyword>
<comment type="caution">
    <text evidence="3">The sequence shown here is derived from an EMBL/GenBank/DDBJ whole genome shotgun (WGS) entry which is preliminary data.</text>
</comment>
<sequence length="222" mass="25130">MLVIQFIIGAVLGSFLFASYFRLSTGGNLFRPSRSHCDSCLVTIDWFDLIPIFSYLMLRGRCRQCGQTIPKAALASELFFASLLLYWRPTLISTLYLLAGSLLFFMAVSDARFLTFPVSFDYGLMLCAITGYVLFNRHYLMVFVIVLLWLGLQLFEPHFAWIGSGDLDVFLSLLVLLGLIPFAWLLLLSSLLALITSQIVKQRRLPFIPFVAAAYLIVLLFI</sequence>
<accession>A0A1Z5IQ78</accession>
<evidence type="ECO:0000256" key="1">
    <source>
        <dbReference type="SAM" id="Phobius"/>
    </source>
</evidence>
<dbReference type="GO" id="GO:0006465">
    <property type="term" value="P:signal peptide processing"/>
    <property type="evidence" value="ECO:0007669"/>
    <property type="project" value="TreeGrafter"/>
</dbReference>
<protein>
    <submittedName>
        <fullName evidence="3">Prepilin peptidase</fullName>
    </submittedName>
</protein>
<dbReference type="InterPro" id="IPR050882">
    <property type="entry name" value="Prepilin_peptidase/N-MTase"/>
</dbReference>
<feature type="transmembrane region" description="Helical" evidence="1">
    <location>
        <begin position="6"/>
        <end position="23"/>
    </location>
</feature>
<dbReference type="Proteomes" id="UP000198430">
    <property type="component" value="Unassembled WGS sequence"/>
</dbReference>
<reference evidence="3 4" key="1">
    <citation type="submission" date="2015-11" db="EMBL/GenBank/DDBJ databases">
        <title>Draft genome sequences of new species of the genus Lactobacillus isolated from orchardgrass silage.</title>
        <authorList>
            <person name="Tohno M."/>
            <person name="Tanizawa Y."/>
            <person name="Arita M."/>
        </authorList>
    </citation>
    <scope>NUCLEOTIDE SEQUENCE [LARGE SCALE GENOMIC DNA]</scope>
    <source>
        <strain evidence="3 4">IWT140</strain>
    </source>
</reference>
<dbReference type="GO" id="GO:0005886">
    <property type="term" value="C:plasma membrane"/>
    <property type="evidence" value="ECO:0007669"/>
    <property type="project" value="TreeGrafter"/>
</dbReference>
<feature type="domain" description="Prepilin peptidase A24 N-terminal" evidence="2">
    <location>
        <begin position="7"/>
        <end position="85"/>
    </location>
</feature>
<keyword evidence="1" id="KW-0812">Transmembrane</keyword>
<evidence type="ECO:0000313" key="4">
    <source>
        <dbReference type="Proteomes" id="UP000198430"/>
    </source>
</evidence>
<evidence type="ECO:0000259" key="2">
    <source>
        <dbReference type="Pfam" id="PF06750"/>
    </source>
</evidence>
<dbReference type="PANTHER" id="PTHR30487:SF0">
    <property type="entry name" value="PREPILIN LEADER PEPTIDASE_N-METHYLTRANSFERASE-RELATED"/>
    <property type="match status" value="1"/>
</dbReference>